<keyword evidence="6 10" id="KW-1133">Transmembrane helix</keyword>
<evidence type="ECO:0000256" key="3">
    <source>
        <dbReference type="ARBA" id="ARBA00022475"/>
    </source>
</evidence>
<keyword evidence="3" id="KW-1003">Cell membrane</keyword>
<keyword evidence="9" id="KW-0808">Transferase</keyword>
<keyword evidence="9" id="KW-0489">Methyltransferase</keyword>
<organism evidence="13 14">
    <name type="scientific">Pseudokineococcus marinus</name>
    <dbReference type="NCBI Taxonomy" id="351215"/>
    <lineage>
        <taxon>Bacteria</taxon>
        <taxon>Bacillati</taxon>
        <taxon>Actinomycetota</taxon>
        <taxon>Actinomycetes</taxon>
        <taxon>Kineosporiales</taxon>
        <taxon>Kineosporiaceae</taxon>
        <taxon>Pseudokineococcus</taxon>
    </lineage>
</organism>
<evidence type="ECO:0000259" key="12">
    <source>
        <dbReference type="Pfam" id="PF06750"/>
    </source>
</evidence>
<dbReference type="Pfam" id="PF01478">
    <property type="entry name" value="Peptidase_A24"/>
    <property type="match status" value="1"/>
</dbReference>
<dbReference type="EC" id="2.1.1.-" evidence="9"/>
<dbReference type="InterPro" id="IPR000045">
    <property type="entry name" value="Prepilin_IV_endopep_pep"/>
</dbReference>
<dbReference type="GO" id="GO:0008168">
    <property type="term" value="F:methyltransferase activity"/>
    <property type="evidence" value="ECO:0007669"/>
    <property type="project" value="UniProtKB-KW"/>
</dbReference>
<feature type="transmembrane region" description="Helical" evidence="10">
    <location>
        <begin position="152"/>
        <end position="172"/>
    </location>
</feature>
<comment type="caution">
    <text evidence="13">The sequence shown here is derived from an EMBL/GenBank/DDBJ whole genome shotgun (WGS) entry which is preliminary data.</text>
</comment>
<comment type="catalytic activity">
    <reaction evidence="9">
        <text>Typically cleaves a -Gly-|-Phe- bond to release an N-terminal, basic peptide of 5-8 residues from type IV prepilin, and then N-methylates the new N-terminal amino group, the methyl donor being S-adenosyl-L-methionine.</text>
        <dbReference type="EC" id="3.4.23.43"/>
    </reaction>
</comment>
<gene>
    <name evidence="13" type="ORF">HLB09_06555</name>
</gene>
<dbReference type="Gene3D" id="1.20.120.1220">
    <property type="match status" value="1"/>
</dbReference>
<dbReference type="PANTHER" id="PTHR30487">
    <property type="entry name" value="TYPE 4 PREPILIN-LIKE PROTEINS LEADER PEPTIDE-PROCESSING ENZYME"/>
    <property type="match status" value="1"/>
</dbReference>
<evidence type="ECO:0000256" key="4">
    <source>
        <dbReference type="ARBA" id="ARBA00022519"/>
    </source>
</evidence>
<feature type="domain" description="Prepilin type IV endopeptidase peptidase" evidence="11">
    <location>
        <begin position="105"/>
        <end position="216"/>
    </location>
</feature>
<protein>
    <recommendedName>
        <fullName evidence="9">Prepilin leader peptidase/N-methyltransferase</fullName>
        <ecNumber evidence="9">2.1.1.-</ecNumber>
        <ecNumber evidence="9">3.4.23.43</ecNumber>
    </recommendedName>
</protein>
<dbReference type="GO" id="GO:0004190">
    <property type="term" value="F:aspartic-type endopeptidase activity"/>
    <property type="evidence" value="ECO:0007669"/>
    <property type="project" value="UniProtKB-EC"/>
</dbReference>
<name>A0A849BNZ0_9ACTN</name>
<keyword evidence="9" id="KW-0645">Protease</keyword>
<feature type="domain" description="Prepilin peptidase A24 N-terminal" evidence="12">
    <location>
        <begin position="11"/>
        <end position="93"/>
    </location>
</feature>
<evidence type="ECO:0000313" key="13">
    <source>
        <dbReference type="EMBL" id="NNH22757.1"/>
    </source>
</evidence>
<dbReference type="InterPro" id="IPR050882">
    <property type="entry name" value="Prepilin_peptidase/N-MTase"/>
</dbReference>
<dbReference type="PRINTS" id="PR00864">
    <property type="entry name" value="PREPILNPTASE"/>
</dbReference>
<sequence>MTTALVVSCAVLGLLVGSFLNVVVHRVPAGESVVSPPSACPRCGHRLRARDNVPVLSWVLLRGRCRDCRAPISPRYPLLEVGTAVLLALVALQVGWSPALPAFLYLGCVAVALTAIDLEHHRLPDGIVLPSYVVGAVLLVGAAALQADWWALARLGIGLAVMWLGYFGLALAKPGGMGFGDVKLAGLLGMHLGYLGWAELAVGAFAAFLVGGLVGVVLLATRRAGRKSAIPFGPFMLLGAAIGVAAGPGLAAGYLDLLGVA</sequence>
<evidence type="ECO:0000256" key="2">
    <source>
        <dbReference type="ARBA" id="ARBA00005801"/>
    </source>
</evidence>
<comment type="function">
    <text evidence="9">Plays an essential role in type IV pili and type II pseudopili formation by proteolytically removing the leader sequence from substrate proteins and subsequently monomethylating the alpha-amino group of the newly exposed N-terminal phenylalanine.</text>
</comment>
<accession>A0A849BNZ0</accession>
<dbReference type="GO" id="GO:0032259">
    <property type="term" value="P:methylation"/>
    <property type="evidence" value="ECO:0007669"/>
    <property type="project" value="UniProtKB-KW"/>
</dbReference>
<evidence type="ECO:0000259" key="11">
    <source>
        <dbReference type="Pfam" id="PF01478"/>
    </source>
</evidence>
<evidence type="ECO:0000313" key="14">
    <source>
        <dbReference type="Proteomes" id="UP000555552"/>
    </source>
</evidence>
<keyword evidence="4" id="KW-0997">Cell inner membrane</keyword>
<keyword evidence="9" id="KW-0378">Hydrolase</keyword>
<dbReference type="Pfam" id="PF06750">
    <property type="entry name" value="A24_N_bact"/>
    <property type="match status" value="1"/>
</dbReference>
<dbReference type="GO" id="GO:0005886">
    <property type="term" value="C:plasma membrane"/>
    <property type="evidence" value="ECO:0007669"/>
    <property type="project" value="UniProtKB-SubCell"/>
</dbReference>
<dbReference type="AlphaFoldDB" id="A0A849BNZ0"/>
<keyword evidence="7 10" id="KW-0472">Membrane</keyword>
<reference evidence="13 14" key="1">
    <citation type="submission" date="2020-05" db="EMBL/GenBank/DDBJ databases">
        <title>MicrobeNet Type strains.</title>
        <authorList>
            <person name="Nicholson A.C."/>
        </authorList>
    </citation>
    <scope>NUCLEOTIDE SEQUENCE [LARGE SCALE GENOMIC DNA]</scope>
    <source>
        <strain evidence="13 14">JCM 14547</strain>
    </source>
</reference>
<dbReference type="EMBL" id="JABEMA010000066">
    <property type="protein sequence ID" value="NNH22757.1"/>
    <property type="molecule type" value="Genomic_DNA"/>
</dbReference>
<comment type="subcellular location">
    <subcellularLocation>
        <location evidence="1">Cell inner membrane</location>
        <topology evidence="1">Multi-pass membrane protein</topology>
    </subcellularLocation>
    <subcellularLocation>
        <location evidence="9">Cell membrane</location>
        <topology evidence="9">Multi-pass membrane protein</topology>
    </subcellularLocation>
</comment>
<keyword evidence="5 9" id="KW-0812">Transmembrane</keyword>
<dbReference type="GO" id="GO:0006465">
    <property type="term" value="P:signal peptide processing"/>
    <property type="evidence" value="ECO:0007669"/>
    <property type="project" value="TreeGrafter"/>
</dbReference>
<keyword evidence="14" id="KW-1185">Reference proteome</keyword>
<feature type="transmembrane region" description="Helical" evidence="10">
    <location>
        <begin position="232"/>
        <end position="255"/>
    </location>
</feature>
<evidence type="ECO:0000256" key="5">
    <source>
        <dbReference type="ARBA" id="ARBA00022692"/>
    </source>
</evidence>
<evidence type="ECO:0000256" key="9">
    <source>
        <dbReference type="RuleBase" id="RU003794"/>
    </source>
</evidence>
<dbReference type="Proteomes" id="UP000555552">
    <property type="component" value="Unassembled WGS sequence"/>
</dbReference>
<evidence type="ECO:0000256" key="6">
    <source>
        <dbReference type="ARBA" id="ARBA00022989"/>
    </source>
</evidence>
<evidence type="ECO:0000256" key="1">
    <source>
        <dbReference type="ARBA" id="ARBA00004429"/>
    </source>
</evidence>
<dbReference type="RefSeq" id="WP_171202593.1">
    <property type="nucleotide sequence ID" value="NZ_BAAANP010000009.1"/>
</dbReference>
<feature type="transmembrane region" description="Helical" evidence="10">
    <location>
        <begin position="192"/>
        <end position="220"/>
    </location>
</feature>
<evidence type="ECO:0000256" key="10">
    <source>
        <dbReference type="SAM" id="Phobius"/>
    </source>
</evidence>
<evidence type="ECO:0000256" key="8">
    <source>
        <dbReference type="RuleBase" id="RU003793"/>
    </source>
</evidence>
<comment type="similarity">
    <text evidence="2 8">Belongs to the peptidase A24 family.</text>
</comment>
<dbReference type="EC" id="3.4.23.43" evidence="9"/>
<keyword evidence="9" id="KW-0511">Multifunctional enzyme</keyword>
<feature type="transmembrane region" description="Helical" evidence="10">
    <location>
        <begin position="127"/>
        <end position="145"/>
    </location>
</feature>
<evidence type="ECO:0000256" key="7">
    <source>
        <dbReference type="ARBA" id="ARBA00023136"/>
    </source>
</evidence>
<dbReference type="InterPro" id="IPR010627">
    <property type="entry name" value="Prepilin_pept_A24_N"/>
</dbReference>
<proteinExistence type="inferred from homology"/>
<dbReference type="PANTHER" id="PTHR30487:SF0">
    <property type="entry name" value="PREPILIN LEADER PEPTIDASE_N-METHYLTRANSFERASE-RELATED"/>
    <property type="match status" value="1"/>
</dbReference>
<dbReference type="InterPro" id="IPR014032">
    <property type="entry name" value="Peptidase_A24A_bac"/>
</dbReference>
<feature type="transmembrane region" description="Helical" evidence="10">
    <location>
        <begin position="103"/>
        <end position="121"/>
    </location>
</feature>